<keyword evidence="1" id="KW-0812">Transmembrane</keyword>
<accession>A0A2N7NKL8</accession>
<dbReference type="Proteomes" id="UP000308018">
    <property type="component" value="Unassembled WGS sequence"/>
</dbReference>
<evidence type="ECO:0000313" key="3">
    <source>
        <dbReference type="EMBL" id="TKG31317.1"/>
    </source>
</evidence>
<evidence type="ECO:0000256" key="1">
    <source>
        <dbReference type="SAM" id="Phobius"/>
    </source>
</evidence>
<dbReference type="Proteomes" id="UP000235579">
    <property type="component" value="Unassembled WGS sequence"/>
</dbReference>
<evidence type="ECO:0000313" key="5">
    <source>
        <dbReference type="Proteomes" id="UP000308018"/>
    </source>
</evidence>
<sequence>MKAIEVIDEVRNALQQLRNKEQENISIDAMDNYMAQLSKRTETSYEIDKLKHDQNLAEFQAENSRNIAHSQNVSAHSVELFKSVITAGQAALKASMVINGGAAAALLAFTGKIWTEGSSVNVTSALSLSILIFCAGLLTAAFATATTYLSQLCYGHHKDKIGHAINAVTIVVVLGSFVCFAYAAYTAASSFGLHFNSL</sequence>
<feature type="transmembrane region" description="Helical" evidence="1">
    <location>
        <begin position="96"/>
        <end position="114"/>
    </location>
</feature>
<name>A0A2N7NKL8_9VIBR</name>
<feature type="transmembrane region" description="Helical" evidence="1">
    <location>
        <begin position="161"/>
        <end position="185"/>
    </location>
</feature>
<reference evidence="2" key="2">
    <citation type="submission" date="2016-07" db="EMBL/GenBank/DDBJ databases">
        <authorList>
            <person name="Wan K."/>
            <person name="Booth B."/>
            <person name="Spirohn K."/>
            <person name="Hao T."/>
            <person name="Hu Y."/>
            <person name="Calderwood M."/>
            <person name="Hill D."/>
            <person name="Mohr S."/>
            <person name="Vidal M."/>
            <person name="Celniker S."/>
            <person name="Perrimon N."/>
        </authorList>
    </citation>
    <scope>NUCLEOTIDE SEQUENCE</scope>
    <source>
        <strain evidence="2">10N.222.48.A2</strain>
    </source>
</reference>
<evidence type="ECO:0000313" key="4">
    <source>
        <dbReference type="Proteomes" id="UP000235579"/>
    </source>
</evidence>
<dbReference type="EMBL" id="MDBP01000034">
    <property type="protein sequence ID" value="PMP15597.1"/>
    <property type="molecule type" value="Genomic_DNA"/>
</dbReference>
<reference evidence="4" key="1">
    <citation type="submission" date="2016-07" db="EMBL/GenBank/DDBJ databases">
        <title>Nontailed viruses are major unrecognized killers of bacteria in the ocean.</title>
        <authorList>
            <person name="Kauffman K."/>
            <person name="Hussain F."/>
            <person name="Yang J."/>
            <person name="Arevalo P."/>
            <person name="Brown J."/>
            <person name="Cutler M."/>
            <person name="Kelly L."/>
            <person name="Polz M.F."/>
        </authorList>
    </citation>
    <scope>NUCLEOTIDE SEQUENCE [LARGE SCALE GENOMIC DNA]</scope>
    <source>
        <strain evidence="4">10N.222.48.A2</strain>
    </source>
</reference>
<dbReference type="EMBL" id="SYVV01000026">
    <property type="protein sequence ID" value="TKG31317.1"/>
    <property type="molecule type" value="Genomic_DNA"/>
</dbReference>
<evidence type="ECO:0000313" key="2">
    <source>
        <dbReference type="EMBL" id="PMP15597.1"/>
    </source>
</evidence>
<organism evidence="2 4">
    <name type="scientific">Vibrio tasmaniensis</name>
    <dbReference type="NCBI Taxonomy" id="212663"/>
    <lineage>
        <taxon>Bacteria</taxon>
        <taxon>Pseudomonadati</taxon>
        <taxon>Pseudomonadota</taxon>
        <taxon>Gammaproteobacteria</taxon>
        <taxon>Vibrionales</taxon>
        <taxon>Vibrionaceae</taxon>
        <taxon>Vibrio</taxon>
    </lineage>
</organism>
<dbReference type="AlphaFoldDB" id="A0A2N7NKL8"/>
<reference evidence="2" key="3">
    <citation type="journal article" date="2018" name="Nature">
        <title>A major lineage of non-tailed dsDNA viruses as unrecognized killers of marine bacteria.</title>
        <authorList>
            <person name="Kauffman K.M."/>
            <person name="Hussain F.A."/>
            <person name="Yang J."/>
            <person name="Arevalo P."/>
            <person name="Brown J.M."/>
            <person name="Chang W.K."/>
            <person name="VanInsberghe D."/>
            <person name="Elsherbini J."/>
            <person name="Sharma R.S."/>
            <person name="Cutler M.B."/>
            <person name="Kelly L."/>
            <person name="Polz M.F."/>
        </authorList>
    </citation>
    <scope>NUCLEOTIDE SEQUENCE</scope>
    <source>
        <strain evidence="2">10N.222.48.A2</strain>
    </source>
</reference>
<comment type="caution">
    <text evidence="2">The sequence shown here is derived from an EMBL/GenBank/DDBJ whole genome shotgun (WGS) entry which is preliminary data.</text>
</comment>
<keyword evidence="1" id="KW-0472">Membrane</keyword>
<proteinExistence type="predicted"/>
<protein>
    <submittedName>
        <fullName evidence="2">Uncharacterized protein</fullName>
    </submittedName>
</protein>
<reference evidence="3 5" key="4">
    <citation type="submission" date="2019-04" db="EMBL/GenBank/DDBJ databases">
        <title>A reverse ecology approach based on a biological definition of microbial populations.</title>
        <authorList>
            <person name="Arevalo P."/>
            <person name="Vaninsberghe D."/>
            <person name="Elsherbini J."/>
            <person name="Gore J."/>
            <person name="Polz M."/>
        </authorList>
    </citation>
    <scope>NUCLEOTIDE SEQUENCE [LARGE SCALE GENOMIC DNA]</scope>
    <source>
        <strain evidence="3 5">10N.222.45.A8</strain>
    </source>
</reference>
<dbReference type="RefSeq" id="WP_017084735.1">
    <property type="nucleotide sequence ID" value="NZ_MDBP01000034.1"/>
</dbReference>
<feature type="transmembrane region" description="Helical" evidence="1">
    <location>
        <begin position="126"/>
        <end position="149"/>
    </location>
</feature>
<gene>
    <name evidence="2" type="ORF">BCS92_08780</name>
    <name evidence="3" type="ORF">FC057_14320</name>
</gene>
<keyword evidence="1" id="KW-1133">Transmembrane helix</keyword>